<dbReference type="InterPro" id="IPR004527">
    <property type="entry name" value="Glu-tRNA-ligase_bac/mito"/>
</dbReference>
<dbReference type="GO" id="GO:0004818">
    <property type="term" value="F:glutamate-tRNA ligase activity"/>
    <property type="evidence" value="ECO:0007669"/>
    <property type="project" value="UniProtKB-UniRule"/>
</dbReference>
<dbReference type="SUPFAM" id="SSF48163">
    <property type="entry name" value="An anticodon-binding domain of class I aminoacyl-tRNA synthetases"/>
    <property type="match status" value="1"/>
</dbReference>
<evidence type="ECO:0000259" key="12">
    <source>
        <dbReference type="Pfam" id="PF19269"/>
    </source>
</evidence>
<dbReference type="NCBIfam" id="TIGR00464">
    <property type="entry name" value="gltX_bact"/>
    <property type="match status" value="1"/>
</dbReference>
<organism evidence="13 14">
    <name type="scientific">Zavarzinia aquatilis</name>
    <dbReference type="NCBI Taxonomy" id="2211142"/>
    <lineage>
        <taxon>Bacteria</taxon>
        <taxon>Pseudomonadati</taxon>
        <taxon>Pseudomonadota</taxon>
        <taxon>Alphaproteobacteria</taxon>
        <taxon>Rhodospirillales</taxon>
        <taxon>Zavarziniaceae</taxon>
        <taxon>Zavarzinia</taxon>
    </lineage>
</organism>
<feature type="short sequence motif" description="'KMSKS' region" evidence="10">
    <location>
        <begin position="239"/>
        <end position="243"/>
    </location>
</feature>
<evidence type="ECO:0000256" key="2">
    <source>
        <dbReference type="ARBA" id="ARBA00007894"/>
    </source>
</evidence>
<dbReference type="EMBL" id="QGLE01000001">
    <property type="protein sequence ID" value="PWR25835.1"/>
    <property type="molecule type" value="Genomic_DNA"/>
</dbReference>
<dbReference type="Gene3D" id="1.10.10.350">
    <property type="match status" value="1"/>
</dbReference>
<comment type="caution">
    <text evidence="10">Lacks conserved residue(s) required for the propagation of feature annotation.</text>
</comment>
<dbReference type="InterPro" id="IPR045462">
    <property type="entry name" value="aa-tRNA-synth_I_cd-bd"/>
</dbReference>
<keyword evidence="4 10" id="KW-0963">Cytoplasm</keyword>
<dbReference type="InterPro" id="IPR020058">
    <property type="entry name" value="Glu/Gln-tRNA-synth_Ib_cat-dom"/>
</dbReference>
<keyword evidence="5 10" id="KW-0436">Ligase</keyword>
<comment type="function">
    <text evidence="10">Catalyzes the attachment of glutamate to tRNA(Glu) in a two-step reaction: glutamate is first activated by ATP to form Glu-AMP and then transferred to the acceptor end of tRNA(Glu).</text>
</comment>
<dbReference type="PROSITE" id="PS00178">
    <property type="entry name" value="AA_TRNA_LIGASE_I"/>
    <property type="match status" value="1"/>
</dbReference>
<keyword evidence="9 10" id="KW-0030">Aminoacyl-tRNA synthetase</keyword>
<evidence type="ECO:0000256" key="7">
    <source>
        <dbReference type="ARBA" id="ARBA00022840"/>
    </source>
</evidence>
<comment type="subunit">
    <text evidence="3 10">Monomer.</text>
</comment>
<name>A0A317EKW1_9PROT</name>
<dbReference type="PANTHER" id="PTHR43311:SF2">
    <property type="entry name" value="GLUTAMATE--TRNA LIGASE, MITOCHONDRIAL-RELATED"/>
    <property type="match status" value="1"/>
</dbReference>
<dbReference type="HAMAP" id="MF_00022">
    <property type="entry name" value="Glu_tRNA_synth_type1"/>
    <property type="match status" value="1"/>
</dbReference>
<dbReference type="Pfam" id="PF00749">
    <property type="entry name" value="tRNA-synt_1c"/>
    <property type="match status" value="1"/>
</dbReference>
<gene>
    <name evidence="10" type="primary">gltX</name>
    <name evidence="13" type="ORF">DKG74_02470</name>
</gene>
<reference evidence="13 14" key="1">
    <citation type="submission" date="2018-05" db="EMBL/GenBank/DDBJ databases">
        <title>Zavarzinia sp. HR-AS.</title>
        <authorList>
            <person name="Lee Y."/>
            <person name="Jeon C.O."/>
        </authorList>
    </citation>
    <scope>NUCLEOTIDE SEQUENCE [LARGE SCALE GENOMIC DNA]</scope>
    <source>
        <strain evidence="13 14">HR-AS</strain>
    </source>
</reference>
<evidence type="ECO:0000259" key="11">
    <source>
        <dbReference type="Pfam" id="PF00749"/>
    </source>
</evidence>
<dbReference type="PANTHER" id="PTHR43311">
    <property type="entry name" value="GLUTAMATE--TRNA LIGASE"/>
    <property type="match status" value="1"/>
</dbReference>
<accession>A0A317EKW1</accession>
<comment type="caution">
    <text evidence="13">The sequence shown here is derived from an EMBL/GenBank/DDBJ whole genome shotgun (WGS) entry which is preliminary data.</text>
</comment>
<dbReference type="Proteomes" id="UP000245461">
    <property type="component" value="Unassembled WGS sequence"/>
</dbReference>
<dbReference type="PRINTS" id="PR00987">
    <property type="entry name" value="TRNASYNTHGLU"/>
</dbReference>
<evidence type="ECO:0000313" key="13">
    <source>
        <dbReference type="EMBL" id="PWR25835.1"/>
    </source>
</evidence>
<keyword evidence="6 10" id="KW-0547">Nucleotide-binding</keyword>
<dbReference type="Pfam" id="PF19269">
    <property type="entry name" value="Anticodon_2"/>
    <property type="match status" value="1"/>
</dbReference>
<dbReference type="RefSeq" id="WP_109902217.1">
    <property type="nucleotide sequence ID" value="NZ_QGLE01000001.1"/>
</dbReference>
<comment type="catalytic activity">
    <reaction evidence="10">
        <text>tRNA(Glu) + L-glutamate + ATP = L-glutamyl-tRNA(Glu) + AMP + diphosphate</text>
        <dbReference type="Rhea" id="RHEA:23540"/>
        <dbReference type="Rhea" id="RHEA-COMP:9663"/>
        <dbReference type="Rhea" id="RHEA-COMP:9680"/>
        <dbReference type="ChEBI" id="CHEBI:29985"/>
        <dbReference type="ChEBI" id="CHEBI:30616"/>
        <dbReference type="ChEBI" id="CHEBI:33019"/>
        <dbReference type="ChEBI" id="CHEBI:78442"/>
        <dbReference type="ChEBI" id="CHEBI:78520"/>
        <dbReference type="ChEBI" id="CHEBI:456215"/>
        <dbReference type="EC" id="6.1.1.17"/>
    </reaction>
</comment>
<evidence type="ECO:0000256" key="4">
    <source>
        <dbReference type="ARBA" id="ARBA00022490"/>
    </source>
</evidence>
<evidence type="ECO:0000256" key="1">
    <source>
        <dbReference type="ARBA" id="ARBA00004496"/>
    </source>
</evidence>
<evidence type="ECO:0000256" key="3">
    <source>
        <dbReference type="ARBA" id="ARBA00011245"/>
    </source>
</evidence>
<dbReference type="InterPro" id="IPR001412">
    <property type="entry name" value="aa-tRNA-synth_I_CS"/>
</dbReference>
<evidence type="ECO:0000256" key="9">
    <source>
        <dbReference type="ARBA" id="ARBA00023146"/>
    </source>
</evidence>
<comment type="similarity">
    <text evidence="2 10">Belongs to the class-I aminoacyl-tRNA synthetase family. Glutamate--tRNA ligase type 1 subfamily.</text>
</comment>
<dbReference type="FunFam" id="3.40.50.620:FF:000007">
    <property type="entry name" value="Glutamate--tRNA ligase"/>
    <property type="match status" value="1"/>
</dbReference>
<evidence type="ECO:0000256" key="8">
    <source>
        <dbReference type="ARBA" id="ARBA00022917"/>
    </source>
</evidence>
<feature type="short sequence motif" description="'HIGH' region" evidence="10">
    <location>
        <begin position="10"/>
        <end position="20"/>
    </location>
</feature>
<feature type="domain" description="Aminoacyl-tRNA synthetase class I anticodon-binding" evidence="12">
    <location>
        <begin position="340"/>
        <end position="465"/>
    </location>
</feature>
<dbReference type="InterPro" id="IPR020751">
    <property type="entry name" value="aa-tRNA-synth_I_codon-bd_sub2"/>
</dbReference>
<proteinExistence type="inferred from homology"/>
<dbReference type="InterPro" id="IPR000924">
    <property type="entry name" value="Glu/Gln-tRNA-synth"/>
</dbReference>
<dbReference type="GO" id="GO:0005829">
    <property type="term" value="C:cytosol"/>
    <property type="evidence" value="ECO:0007669"/>
    <property type="project" value="TreeGrafter"/>
</dbReference>
<sequence length="467" mass="51182">MSSIITRFAPSPTGYLHIGGARTALFNWLFARHFGGTFRLRIEDTDRQRSTDDAIEKIFEGMRWLGLDWDGDVVHQFARAPLHAAQAQRLIAEDKAYYCYCTPEELTAMREDAKAKGLPPRYNGYWRDRDPAEAPAGVKPTVRLKAPREGETVIGDLVQGEVRFPNTELDDMILLRSDGTPTYMLSVVVDDHDMNITHVIRGDDHLTNTARQTQLYLALGWDVPAFAHIPLIHGPDGAKLSKRHGALGVDAYRDLGYLPEAMRNYLLRLGWSHGDDETISTEQAIEWFGLESVGRSPARFDFAKLDNLNGHYLRVADNTRLAGLVAADLAKAGIEVDATGLDRIAKAMDGLKARAKTLVQLTDSARFLVSKRPLALDARAEKILSVDGKDKLAALRAAVADLDSFSAAQIEGAARAMAEAAGAKLGDFAQPLRAALSGSNVSPPIFEVAEILGRVESLGRIDDALGR</sequence>
<dbReference type="OrthoDB" id="9807503at2"/>
<dbReference type="InterPro" id="IPR014729">
    <property type="entry name" value="Rossmann-like_a/b/a_fold"/>
</dbReference>
<feature type="binding site" evidence="10">
    <location>
        <position position="242"/>
    </location>
    <ligand>
        <name>ATP</name>
        <dbReference type="ChEBI" id="CHEBI:30616"/>
    </ligand>
</feature>
<dbReference type="InterPro" id="IPR033910">
    <property type="entry name" value="GluRS_core"/>
</dbReference>
<dbReference type="EC" id="6.1.1.17" evidence="10"/>
<dbReference type="InterPro" id="IPR049940">
    <property type="entry name" value="GluQ/Sye"/>
</dbReference>
<dbReference type="AlphaFoldDB" id="A0A317EKW1"/>
<keyword evidence="7 10" id="KW-0067">ATP-binding</keyword>
<evidence type="ECO:0000256" key="10">
    <source>
        <dbReference type="HAMAP-Rule" id="MF_00022"/>
    </source>
</evidence>
<feature type="domain" description="Glutamyl/glutaminyl-tRNA synthetase class Ib catalytic" evidence="11">
    <location>
        <begin position="4"/>
        <end position="306"/>
    </location>
</feature>
<dbReference type="SUPFAM" id="SSF52374">
    <property type="entry name" value="Nucleotidylyl transferase"/>
    <property type="match status" value="1"/>
</dbReference>
<dbReference type="InterPro" id="IPR008925">
    <property type="entry name" value="aa_tRNA-synth_I_cd-bd_sf"/>
</dbReference>
<dbReference type="GO" id="GO:0008270">
    <property type="term" value="F:zinc ion binding"/>
    <property type="evidence" value="ECO:0007669"/>
    <property type="project" value="InterPro"/>
</dbReference>
<dbReference type="GO" id="GO:0000049">
    <property type="term" value="F:tRNA binding"/>
    <property type="evidence" value="ECO:0007669"/>
    <property type="project" value="InterPro"/>
</dbReference>
<dbReference type="Gene3D" id="3.40.50.620">
    <property type="entry name" value="HUPs"/>
    <property type="match status" value="1"/>
</dbReference>
<dbReference type="GO" id="GO:0006424">
    <property type="term" value="P:glutamyl-tRNA aminoacylation"/>
    <property type="evidence" value="ECO:0007669"/>
    <property type="project" value="UniProtKB-UniRule"/>
</dbReference>
<keyword evidence="8 10" id="KW-0648">Protein biosynthesis</keyword>
<evidence type="ECO:0000256" key="6">
    <source>
        <dbReference type="ARBA" id="ARBA00022741"/>
    </source>
</evidence>
<protein>
    <recommendedName>
        <fullName evidence="10">Glutamate--tRNA ligase</fullName>
        <ecNumber evidence="10">6.1.1.17</ecNumber>
    </recommendedName>
    <alternativeName>
        <fullName evidence="10">Glutamyl-tRNA synthetase</fullName>
        <shortName evidence="10">GluRS</shortName>
    </alternativeName>
</protein>
<dbReference type="GO" id="GO:0005524">
    <property type="term" value="F:ATP binding"/>
    <property type="evidence" value="ECO:0007669"/>
    <property type="project" value="UniProtKB-UniRule"/>
</dbReference>
<keyword evidence="14" id="KW-1185">Reference proteome</keyword>
<evidence type="ECO:0000256" key="5">
    <source>
        <dbReference type="ARBA" id="ARBA00022598"/>
    </source>
</evidence>
<evidence type="ECO:0000313" key="14">
    <source>
        <dbReference type="Proteomes" id="UP000245461"/>
    </source>
</evidence>
<dbReference type="CDD" id="cd00808">
    <property type="entry name" value="GluRS_core"/>
    <property type="match status" value="1"/>
</dbReference>
<comment type="subcellular location">
    <subcellularLocation>
        <location evidence="1 10">Cytoplasm</location>
    </subcellularLocation>
</comment>